<evidence type="ECO:0000313" key="3">
    <source>
        <dbReference type="Proteomes" id="UP001240984"/>
    </source>
</evidence>
<dbReference type="NCBIfam" id="TIGR01764">
    <property type="entry name" value="excise"/>
    <property type="match status" value="1"/>
</dbReference>
<dbReference type="InterPro" id="IPR041657">
    <property type="entry name" value="HTH_17"/>
</dbReference>
<feature type="domain" description="Helix-turn-helix" evidence="1">
    <location>
        <begin position="82"/>
        <end position="131"/>
    </location>
</feature>
<dbReference type="Pfam" id="PF12728">
    <property type="entry name" value="HTH_17"/>
    <property type="match status" value="1"/>
</dbReference>
<sequence length="175" mass="19996">MGAPTLRQETYLPGLENDVDAVSRFLDGHADTSRPGPRYFLAAEEPDDRVELPEEIYRMLRQVVEALHQGHAVTVAPVTQTLTTQQAADLLGVSRPTVIKLLDENRIPYERNGTHRRILLRHLLEYRDQRRADQHAAIEATSVDIDKEDDLNETLQQLRDARRAVAERRKTRGDL</sequence>
<proteinExistence type="predicted"/>
<dbReference type="EMBL" id="JAUSRA010000001">
    <property type="protein sequence ID" value="MDP9799583.1"/>
    <property type="molecule type" value="Genomic_DNA"/>
</dbReference>
<dbReference type="Proteomes" id="UP001240984">
    <property type="component" value="Unassembled WGS sequence"/>
</dbReference>
<dbReference type="SUPFAM" id="SSF46955">
    <property type="entry name" value="Putative DNA-binding domain"/>
    <property type="match status" value="1"/>
</dbReference>
<keyword evidence="3" id="KW-1185">Reference proteome</keyword>
<comment type="caution">
    <text evidence="2">The sequence shown here is derived from an EMBL/GenBank/DDBJ whole genome shotgun (WGS) entry which is preliminary data.</text>
</comment>
<evidence type="ECO:0000313" key="2">
    <source>
        <dbReference type="EMBL" id="MDP9799583.1"/>
    </source>
</evidence>
<evidence type="ECO:0000259" key="1">
    <source>
        <dbReference type="Pfam" id="PF12728"/>
    </source>
</evidence>
<gene>
    <name evidence="2" type="ORF">J2S43_008095</name>
</gene>
<name>A0ABT9N7C3_9ACTN</name>
<dbReference type="RefSeq" id="WP_306838520.1">
    <property type="nucleotide sequence ID" value="NZ_JAUSRA010000001.1"/>
</dbReference>
<organism evidence="2 3">
    <name type="scientific">Catenuloplanes nepalensis</name>
    <dbReference type="NCBI Taxonomy" id="587533"/>
    <lineage>
        <taxon>Bacteria</taxon>
        <taxon>Bacillati</taxon>
        <taxon>Actinomycetota</taxon>
        <taxon>Actinomycetes</taxon>
        <taxon>Micromonosporales</taxon>
        <taxon>Micromonosporaceae</taxon>
        <taxon>Catenuloplanes</taxon>
    </lineage>
</organism>
<dbReference type="InterPro" id="IPR010093">
    <property type="entry name" value="SinI_DNA-bd"/>
</dbReference>
<reference evidence="2 3" key="1">
    <citation type="submission" date="2023-07" db="EMBL/GenBank/DDBJ databases">
        <title>Sequencing the genomes of 1000 actinobacteria strains.</title>
        <authorList>
            <person name="Klenk H.-P."/>
        </authorList>
    </citation>
    <scope>NUCLEOTIDE SEQUENCE [LARGE SCALE GENOMIC DNA]</scope>
    <source>
        <strain evidence="2 3">DSM 44710</strain>
    </source>
</reference>
<dbReference type="InterPro" id="IPR009061">
    <property type="entry name" value="DNA-bd_dom_put_sf"/>
</dbReference>
<accession>A0ABT9N7C3</accession>
<protein>
    <submittedName>
        <fullName evidence="2">Excisionase family DNA binding protein</fullName>
    </submittedName>
</protein>